<sequence>MLDMSLGFTGAPPVTVLCSFLKLSRRGSRLSKITEPITIQQLKQKFGNVMIMLIRLSRESTLLKLILTLMEINKDGDEIVFGLILSSFA</sequence>
<reference evidence="1 2" key="1">
    <citation type="journal article" date="2013" name="Genome Biol.">
        <title>The genome sequence of the most widely cultivated cacao type and its use to identify candidate genes regulating pod color.</title>
        <authorList>
            <person name="Motamayor J.C."/>
            <person name="Mockaitis K."/>
            <person name="Schmutz J."/>
            <person name="Haiminen N."/>
            <person name="Iii D.L."/>
            <person name="Cornejo O."/>
            <person name="Findley S.D."/>
            <person name="Zheng P."/>
            <person name="Utro F."/>
            <person name="Royaert S."/>
            <person name="Saski C."/>
            <person name="Jenkins J."/>
            <person name="Podicheti R."/>
            <person name="Zhao M."/>
            <person name="Scheffler B.E."/>
            <person name="Stack J.C."/>
            <person name="Feltus F.A."/>
            <person name="Mustiga G.M."/>
            <person name="Amores F."/>
            <person name="Phillips W."/>
            <person name="Marelli J.P."/>
            <person name="May G.D."/>
            <person name="Shapiro H."/>
            <person name="Ma J."/>
            <person name="Bustamante C.D."/>
            <person name="Schnell R.J."/>
            <person name="Main D."/>
            <person name="Gilbert D."/>
            <person name="Parida L."/>
            <person name="Kuhn D.N."/>
        </authorList>
    </citation>
    <scope>NUCLEOTIDE SEQUENCE [LARGE SCALE GENOMIC DNA]</scope>
    <source>
        <strain evidence="2">cv. Matina 1-6</strain>
    </source>
</reference>
<evidence type="ECO:0000313" key="1">
    <source>
        <dbReference type="EMBL" id="EOX91141.1"/>
    </source>
</evidence>
<proteinExistence type="predicted"/>
<gene>
    <name evidence="1" type="ORF">TCM_000422</name>
</gene>
<dbReference type="InParanoid" id="A0A061DHB1"/>
<evidence type="ECO:0000313" key="2">
    <source>
        <dbReference type="Proteomes" id="UP000026915"/>
    </source>
</evidence>
<protein>
    <submittedName>
        <fullName evidence="1">Uncharacterized protein</fullName>
    </submittedName>
</protein>
<name>A0A061DHB1_THECC</name>
<dbReference type="EMBL" id="CM001879">
    <property type="protein sequence ID" value="EOX91141.1"/>
    <property type="molecule type" value="Genomic_DNA"/>
</dbReference>
<dbReference type="Gramene" id="EOX91141">
    <property type="protein sequence ID" value="EOX91141"/>
    <property type="gene ID" value="TCM_000422"/>
</dbReference>
<keyword evidence="2" id="KW-1185">Reference proteome</keyword>
<dbReference type="Proteomes" id="UP000026915">
    <property type="component" value="Chromosome 1"/>
</dbReference>
<dbReference type="HOGENOM" id="CLU_2459177_0_0_1"/>
<accession>A0A061DHB1</accession>
<organism evidence="1 2">
    <name type="scientific">Theobroma cacao</name>
    <name type="common">Cacao</name>
    <name type="synonym">Cocoa</name>
    <dbReference type="NCBI Taxonomy" id="3641"/>
    <lineage>
        <taxon>Eukaryota</taxon>
        <taxon>Viridiplantae</taxon>
        <taxon>Streptophyta</taxon>
        <taxon>Embryophyta</taxon>
        <taxon>Tracheophyta</taxon>
        <taxon>Spermatophyta</taxon>
        <taxon>Magnoliopsida</taxon>
        <taxon>eudicotyledons</taxon>
        <taxon>Gunneridae</taxon>
        <taxon>Pentapetalae</taxon>
        <taxon>rosids</taxon>
        <taxon>malvids</taxon>
        <taxon>Malvales</taxon>
        <taxon>Malvaceae</taxon>
        <taxon>Byttnerioideae</taxon>
        <taxon>Theobroma</taxon>
    </lineage>
</organism>
<dbReference type="AlphaFoldDB" id="A0A061DHB1"/>